<comment type="caution">
    <text evidence="2">The sequence shown here is derived from an EMBL/GenBank/DDBJ whole genome shotgun (WGS) entry which is preliminary data.</text>
</comment>
<dbReference type="Proteomes" id="UP001203423">
    <property type="component" value="Unassembled WGS sequence"/>
</dbReference>
<evidence type="ECO:0000313" key="2">
    <source>
        <dbReference type="EMBL" id="MCL1126431.1"/>
    </source>
</evidence>
<evidence type="ECO:0000259" key="1">
    <source>
        <dbReference type="Pfam" id="PF23500"/>
    </source>
</evidence>
<dbReference type="InterPro" id="IPR055557">
    <property type="entry name" value="DUF7133"/>
</dbReference>
<dbReference type="PANTHER" id="PTHR33546">
    <property type="entry name" value="LARGE, MULTIFUNCTIONAL SECRETED PROTEIN-RELATED"/>
    <property type="match status" value="1"/>
</dbReference>
<dbReference type="InterPro" id="IPR011042">
    <property type="entry name" value="6-blade_b-propeller_TolB-like"/>
</dbReference>
<dbReference type="EMBL" id="JAKIKS010000087">
    <property type="protein sequence ID" value="MCL1126431.1"/>
    <property type="molecule type" value="Genomic_DNA"/>
</dbReference>
<proteinExistence type="predicted"/>
<name>A0ABT0LFE2_9GAMM</name>
<dbReference type="SUPFAM" id="SSF50952">
    <property type="entry name" value="Soluble quinoprotein glucose dehydrogenase"/>
    <property type="match status" value="1"/>
</dbReference>
<dbReference type="PANTHER" id="PTHR33546:SF1">
    <property type="entry name" value="LARGE, MULTIFUNCTIONAL SECRETED PROTEIN"/>
    <property type="match status" value="1"/>
</dbReference>
<accession>A0ABT0LFE2</accession>
<protein>
    <submittedName>
        <fullName evidence="2">PQQ-dependent sugar dehydrogenase</fullName>
    </submittedName>
</protein>
<dbReference type="Pfam" id="PF23500">
    <property type="entry name" value="DUF7133"/>
    <property type="match status" value="1"/>
</dbReference>
<sequence>MIKVANGFGISLYASNLGDAKQLAMGDKGTLFVGTGKSGIIHALVDSNGSGRVNKRYVVAHGLNIPEAIAFYQGALYVASGKKILRYRDIENNLKRRIRPEEVYNKLPAEVIKSRRAMRFGPDGRLYIAVGAHCNVCEVKAPFGQLLAINLETGNSEVIARGIRRVTGFDWSVDDKLWFADLGRDWLGDNLPADELNRVDSIGAHYGFPYMHGKTVKEAAFTKPEGLVVTEPVYELPAHVGPMGLHFYRGNQFPSQYQNQLFVAENGSWNRSSKVGYQVMLLQLEAERVVKRTTMVSFLDSEFPVAQPYSLITAPDGALFISDDFKGRVYRLFYRDNNQVQDIL</sequence>
<gene>
    <name evidence="2" type="ORF">L2764_18560</name>
</gene>
<dbReference type="InterPro" id="IPR011041">
    <property type="entry name" value="Quinoprot_gluc/sorb_DH_b-prop"/>
</dbReference>
<reference evidence="2 3" key="1">
    <citation type="submission" date="2022-01" db="EMBL/GenBank/DDBJ databases">
        <title>Whole genome-based taxonomy of the Shewanellaceae.</title>
        <authorList>
            <person name="Martin-Rodriguez A.J."/>
        </authorList>
    </citation>
    <scope>NUCLEOTIDE SEQUENCE [LARGE SCALE GENOMIC DNA]</scope>
    <source>
        <strain evidence="2 3">DSM 17177</strain>
    </source>
</reference>
<keyword evidence="3" id="KW-1185">Reference proteome</keyword>
<dbReference type="Gene3D" id="2.120.10.30">
    <property type="entry name" value="TolB, C-terminal domain"/>
    <property type="match status" value="1"/>
</dbReference>
<evidence type="ECO:0000313" key="3">
    <source>
        <dbReference type="Proteomes" id="UP001203423"/>
    </source>
</evidence>
<organism evidence="2 3">
    <name type="scientific">Shewanella surugensis</name>
    <dbReference type="NCBI Taxonomy" id="212020"/>
    <lineage>
        <taxon>Bacteria</taxon>
        <taxon>Pseudomonadati</taxon>
        <taxon>Pseudomonadota</taxon>
        <taxon>Gammaproteobacteria</taxon>
        <taxon>Alteromonadales</taxon>
        <taxon>Shewanellaceae</taxon>
        <taxon>Shewanella</taxon>
    </lineage>
</organism>
<feature type="domain" description="DUF7133" evidence="1">
    <location>
        <begin position="2"/>
        <end position="326"/>
    </location>
</feature>